<sequence>MTGFRSFACAALLMLAPAAVLAETVTLQAESATPGTDQVTSMRFVDVVLKPGSRQALADFTRNRVGKRVQLRSNGVLLSSATLQSPLEGDSFRIVAGEHGFAGKSAEEIAKGIMASDGLTVDDEGTASSDWGSRPSKRPATQAPGT</sequence>
<feature type="signal peptide" evidence="2">
    <location>
        <begin position="1"/>
        <end position="22"/>
    </location>
</feature>
<feature type="region of interest" description="Disordered" evidence="1">
    <location>
        <begin position="115"/>
        <end position="146"/>
    </location>
</feature>
<gene>
    <name evidence="4" type="ORF">LMG3458_01244</name>
</gene>
<organism evidence="4 5">
    <name type="scientific">Achromobacter deleyi</name>
    <dbReference type="NCBI Taxonomy" id="1353891"/>
    <lineage>
        <taxon>Bacteria</taxon>
        <taxon>Pseudomonadati</taxon>
        <taxon>Pseudomonadota</taxon>
        <taxon>Betaproteobacteria</taxon>
        <taxon>Burkholderiales</taxon>
        <taxon>Alcaligenaceae</taxon>
        <taxon>Achromobacter</taxon>
    </lineage>
</organism>
<dbReference type="RefSeq" id="WP_175191621.1">
    <property type="nucleotide sequence ID" value="NZ_CADIJO010000003.1"/>
</dbReference>
<reference evidence="4 5" key="1">
    <citation type="submission" date="2020-04" db="EMBL/GenBank/DDBJ databases">
        <authorList>
            <person name="De Canck E."/>
        </authorList>
    </citation>
    <scope>NUCLEOTIDE SEQUENCE [LARGE SCALE GENOMIC DNA]</scope>
    <source>
        <strain evidence="4 5">LMG 3458</strain>
    </source>
</reference>
<dbReference type="EMBL" id="CADIJO010000003">
    <property type="protein sequence ID" value="CAB3673875.1"/>
    <property type="molecule type" value="Genomic_DNA"/>
</dbReference>
<proteinExistence type="predicted"/>
<feature type="chain" id="PRO_5028981171" description="SecDF P1 head subdomain domain-containing protein" evidence="2">
    <location>
        <begin position="23"/>
        <end position="146"/>
    </location>
</feature>
<dbReference type="Gene3D" id="3.30.1360.200">
    <property type="match status" value="1"/>
</dbReference>
<dbReference type="Pfam" id="PF22599">
    <property type="entry name" value="SecDF_P1_head"/>
    <property type="match status" value="1"/>
</dbReference>
<dbReference type="AlphaFoldDB" id="A0A6S6ZCT7"/>
<evidence type="ECO:0000313" key="5">
    <source>
        <dbReference type="Proteomes" id="UP000494111"/>
    </source>
</evidence>
<evidence type="ECO:0000256" key="2">
    <source>
        <dbReference type="SAM" id="SignalP"/>
    </source>
</evidence>
<evidence type="ECO:0000256" key="1">
    <source>
        <dbReference type="SAM" id="MobiDB-lite"/>
    </source>
</evidence>
<evidence type="ECO:0000313" key="4">
    <source>
        <dbReference type="EMBL" id="CAB3673875.1"/>
    </source>
</evidence>
<name>A0A6S6ZCT7_9BURK</name>
<evidence type="ECO:0000259" key="3">
    <source>
        <dbReference type="Pfam" id="PF22599"/>
    </source>
</evidence>
<accession>A0A6S6ZCT7</accession>
<dbReference type="InterPro" id="IPR054384">
    <property type="entry name" value="SecDF_P1_head"/>
</dbReference>
<dbReference type="Proteomes" id="UP000494111">
    <property type="component" value="Unassembled WGS sequence"/>
</dbReference>
<protein>
    <recommendedName>
        <fullName evidence="3">SecDF P1 head subdomain domain-containing protein</fullName>
    </recommendedName>
</protein>
<keyword evidence="2" id="KW-0732">Signal</keyword>
<feature type="domain" description="SecDF P1 head subdomain" evidence="3">
    <location>
        <begin position="30"/>
        <end position="97"/>
    </location>
</feature>